<dbReference type="AlphaFoldDB" id="A0A6J7VX62"/>
<accession>A0A6J7VX62</accession>
<name>A0A6J7VX62_9ZZZZ</name>
<dbReference type="EMBL" id="CAFBRW010000081">
    <property type="protein sequence ID" value="CAB5118668.1"/>
    <property type="molecule type" value="Genomic_DNA"/>
</dbReference>
<proteinExistence type="predicted"/>
<evidence type="ECO:0000313" key="2">
    <source>
        <dbReference type="EMBL" id="CAB4999479.1"/>
    </source>
</evidence>
<reference evidence="3" key="1">
    <citation type="submission" date="2020-05" db="EMBL/GenBank/DDBJ databases">
        <authorList>
            <person name="Chiriac C."/>
            <person name="Salcher M."/>
            <person name="Ghai R."/>
            <person name="Kavagutti S V."/>
        </authorList>
    </citation>
    <scope>NUCLEOTIDE SEQUENCE</scope>
</reference>
<gene>
    <name evidence="1" type="ORF">UFOPK1438_00824</name>
    <name evidence="2" type="ORF">UFOPK4035_00681</name>
    <name evidence="3" type="ORF">UFOPK4424_00501</name>
</gene>
<dbReference type="EMBL" id="CAEZSM010000110">
    <property type="protein sequence ID" value="CAB4547091.1"/>
    <property type="molecule type" value="Genomic_DNA"/>
</dbReference>
<evidence type="ECO:0000313" key="3">
    <source>
        <dbReference type="EMBL" id="CAB5118668.1"/>
    </source>
</evidence>
<protein>
    <submittedName>
        <fullName evidence="3">Unannotated protein</fullName>
    </submittedName>
</protein>
<dbReference type="EMBL" id="CAFBOX010000106">
    <property type="protein sequence ID" value="CAB4999479.1"/>
    <property type="molecule type" value="Genomic_DNA"/>
</dbReference>
<evidence type="ECO:0000313" key="1">
    <source>
        <dbReference type="EMBL" id="CAB4547091.1"/>
    </source>
</evidence>
<organism evidence="3">
    <name type="scientific">freshwater metagenome</name>
    <dbReference type="NCBI Taxonomy" id="449393"/>
    <lineage>
        <taxon>unclassified sequences</taxon>
        <taxon>metagenomes</taxon>
        <taxon>ecological metagenomes</taxon>
    </lineage>
</organism>
<sequence length="52" mass="5475">MRAIACGDCVVSFFLDAPAVEPDREITPATVAALELLATNELVKPLRFVSGG</sequence>